<dbReference type="PANTHER" id="PTHR45626:SF26">
    <property type="entry name" value="FAMILY HELICASE, PUTATIVE (AFU_ORTHOLOGUE AFUA_2G09120)-RELATED"/>
    <property type="match status" value="1"/>
</dbReference>
<dbReference type="InterPro" id="IPR014001">
    <property type="entry name" value="Helicase_ATP-bd"/>
</dbReference>
<dbReference type="InterPro" id="IPR029063">
    <property type="entry name" value="SAM-dependent_MTases_sf"/>
</dbReference>
<dbReference type="GO" id="GO:0008168">
    <property type="term" value="F:methyltransferase activity"/>
    <property type="evidence" value="ECO:0007669"/>
    <property type="project" value="UniProtKB-KW"/>
</dbReference>
<evidence type="ECO:0000259" key="7">
    <source>
        <dbReference type="PROSITE" id="PS51194"/>
    </source>
</evidence>
<dbReference type="EMBL" id="ML119805">
    <property type="protein sequence ID" value="RPA73956.1"/>
    <property type="molecule type" value="Genomic_DNA"/>
</dbReference>
<organism evidence="8 9">
    <name type="scientific">Ascobolus immersus RN42</name>
    <dbReference type="NCBI Taxonomy" id="1160509"/>
    <lineage>
        <taxon>Eukaryota</taxon>
        <taxon>Fungi</taxon>
        <taxon>Dikarya</taxon>
        <taxon>Ascomycota</taxon>
        <taxon>Pezizomycotina</taxon>
        <taxon>Pezizomycetes</taxon>
        <taxon>Pezizales</taxon>
        <taxon>Ascobolaceae</taxon>
        <taxon>Ascobolus</taxon>
    </lineage>
</organism>
<dbReference type="Proteomes" id="UP000275078">
    <property type="component" value="Unassembled WGS sequence"/>
</dbReference>
<dbReference type="InterPro" id="IPR050628">
    <property type="entry name" value="SNF2_RAD54_helicase_TF"/>
</dbReference>
<evidence type="ECO:0000313" key="9">
    <source>
        <dbReference type="Proteomes" id="UP000275078"/>
    </source>
</evidence>
<dbReference type="Pfam" id="PF00145">
    <property type="entry name" value="DNA_methylase"/>
    <property type="match status" value="1"/>
</dbReference>
<dbReference type="Gene3D" id="3.40.50.150">
    <property type="entry name" value="Vaccinia Virus protein VP39"/>
    <property type="match status" value="1"/>
</dbReference>
<keyword evidence="2" id="KW-0808">Transferase</keyword>
<dbReference type="InterPro" id="IPR001650">
    <property type="entry name" value="Helicase_C-like"/>
</dbReference>
<reference evidence="8 9" key="1">
    <citation type="journal article" date="2018" name="Nat. Ecol. Evol.">
        <title>Pezizomycetes genomes reveal the molecular basis of ectomycorrhizal truffle lifestyle.</title>
        <authorList>
            <person name="Murat C."/>
            <person name="Payen T."/>
            <person name="Noel B."/>
            <person name="Kuo A."/>
            <person name="Morin E."/>
            <person name="Chen J."/>
            <person name="Kohler A."/>
            <person name="Krizsan K."/>
            <person name="Balestrini R."/>
            <person name="Da Silva C."/>
            <person name="Montanini B."/>
            <person name="Hainaut M."/>
            <person name="Levati E."/>
            <person name="Barry K.W."/>
            <person name="Belfiori B."/>
            <person name="Cichocki N."/>
            <person name="Clum A."/>
            <person name="Dockter R.B."/>
            <person name="Fauchery L."/>
            <person name="Guy J."/>
            <person name="Iotti M."/>
            <person name="Le Tacon F."/>
            <person name="Lindquist E.A."/>
            <person name="Lipzen A."/>
            <person name="Malagnac F."/>
            <person name="Mello A."/>
            <person name="Molinier V."/>
            <person name="Miyauchi S."/>
            <person name="Poulain J."/>
            <person name="Riccioni C."/>
            <person name="Rubini A."/>
            <person name="Sitrit Y."/>
            <person name="Splivallo R."/>
            <person name="Traeger S."/>
            <person name="Wang M."/>
            <person name="Zifcakova L."/>
            <person name="Wipf D."/>
            <person name="Zambonelli A."/>
            <person name="Paolocci F."/>
            <person name="Nowrousian M."/>
            <person name="Ottonello S."/>
            <person name="Baldrian P."/>
            <person name="Spatafora J.W."/>
            <person name="Henrissat B."/>
            <person name="Nagy L.G."/>
            <person name="Aury J.M."/>
            <person name="Wincker P."/>
            <person name="Grigoriev I.V."/>
            <person name="Bonfante P."/>
            <person name="Martin F.M."/>
        </authorList>
    </citation>
    <scope>NUCLEOTIDE SEQUENCE [LARGE SCALE GENOMIC DNA]</scope>
    <source>
        <strain evidence="8 9">RN42</strain>
    </source>
</reference>
<dbReference type="Gene3D" id="3.40.50.10810">
    <property type="entry name" value="Tandem AAA-ATPase domain"/>
    <property type="match status" value="1"/>
</dbReference>
<keyword evidence="3" id="KW-0547">Nucleotide-binding</keyword>
<dbReference type="GO" id="GO:0006281">
    <property type="term" value="P:DNA repair"/>
    <property type="evidence" value="ECO:0007669"/>
    <property type="project" value="TreeGrafter"/>
</dbReference>
<dbReference type="GO" id="GO:0005634">
    <property type="term" value="C:nucleus"/>
    <property type="evidence" value="ECO:0007669"/>
    <property type="project" value="TreeGrafter"/>
</dbReference>
<feature type="compositionally biased region" description="Acidic residues" evidence="6">
    <location>
        <begin position="196"/>
        <end position="218"/>
    </location>
</feature>
<evidence type="ECO:0000256" key="2">
    <source>
        <dbReference type="ARBA" id="ARBA00022679"/>
    </source>
</evidence>
<dbReference type="PANTHER" id="PTHR45626">
    <property type="entry name" value="TRANSCRIPTION TERMINATION FACTOR 2-RELATED"/>
    <property type="match status" value="1"/>
</dbReference>
<dbReference type="GO" id="GO:0008094">
    <property type="term" value="F:ATP-dependent activity, acting on DNA"/>
    <property type="evidence" value="ECO:0007669"/>
    <property type="project" value="TreeGrafter"/>
</dbReference>
<evidence type="ECO:0000256" key="6">
    <source>
        <dbReference type="SAM" id="MobiDB-lite"/>
    </source>
</evidence>
<feature type="compositionally biased region" description="Low complexity" evidence="6">
    <location>
        <begin position="141"/>
        <end position="179"/>
    </location>
</feature>
<feature type="region of interest" description="Disordered" evidence="6">
    <location>
        <begin position="1541"/>
        <end position="1571"/>
    </location>
</feature>
<keyword evidence="9" id="KW-1185">Reference proteome</keyword>
<feature type="compositionally biased region" description="Low complexity" evidence="6">
    <location>
        <begin position="107"/>
        <end position="118"/>
    </location>
</feature>
<gene>
    <name evidence="8" type="ORF">BJ508DRAFT_333534</name>
</gene>
<dbReference type="CDD" id="cd18793">
    <property type="entry name" value="SF2_C_SNF"/>
    <property type="match status" value="1"/>
</dbReference>
<proteinExistence type="predicted"/>
<dbReference type="OrthoDB" id="423221at2759"/>
<feature type="compositionally biased region" description="Basic and acidic residues" evidence="6">
    <location>
        <begin position="1885"/>
        <end position="1901"/>
    </location>
</feature>
<sequence>MSRRLSRGQPKTYSLLSDDEEALPIKKHRSKYLPEGESDFSDNAEEAIPQKHKSSPGVIKDEEDDDEEVEVISEKLAKQTLPAGKKGEKRKSLGGDVRLFMKAVEISTTSSTQTTTKASTKRHSTLVTNASLTARKQASITSFFGGSTSTPTAPAMPRKKAAATPKPAVSQRAKPTPKITPRRKKASSDSGSDFEAPAESDGDEDFAESAVPSEDEDVVMEEVVSDVEEELPKKKGKKVVVKKSDIPSGVQVKDANLDADALPPLSDVQLIFKDIVRRVPAIKEVSEHLGSRKLRVGTMCSGTESPLLALGMITRSMKEQYGVTIEVEHLFSCEIEPFKQAYIERNFRPPILFRDITELGEDEATTAYGAMVKVPGDIDLLIAGTSCVDFSNLNTQKKGLEESGESGATFHGMLRYVKRHRPPIVVLENVSGGPWDLMVRKFEEIGYSAQYSRFDTKYYYIPHTRQRGYMIAVSTSGSSIPGKWSHLVKLMARPATSTLDAFLLPSDDPRIHKGRLALIAKGEAGQDRRSAVDWTRCESRHQKARVEEKLGIRRPLTNWQQQGVCRVPDFAWGDWARGQVERVLDLMDISTLRAAKGGVDPGFKTQVWNLSQNVDRTTASSKPGISPCLTPSMIPYITNRGGPMIGLEALSMQGLPIDELLLTRETQDQLADLAGNAMSTTVVGTAIIAALILSKKLLRSGESLMDIDMTTEEEDVEKHITGEEHLISHALDLKVRPTDLQSILAMADASSRLCMCEGRTDITTNPLQICEDCGFTSCKKCGGRPEHNYRDMTPEELARRVSPIKFEDKVKQSTPMRLRISGVTKADLEAAKDKLAGKLNQKIWDKWSSVVAAAFASEFRFKGLMRQETWSITYESPHGKLELLLDPKQPEWRVFVYPEITEPSGSELRKILTQPVARQKITDSVDFTAGAWELCLPVNHSFTVKVVGRGELVPAWEAVLGLEEPKFANKKVWSQLEIQISPDDMHLLDRDISGLYTYHQNCGNANASLHVKPGPTPLYFFLDPKSTSKGDDDYFVFALNNRRYPFGEERPIIARLAPSYRQNDSEVTTVTAHLDGTWVPLPGALGPPKTGATGTFAMPPAELAVPAHLDACLSAQAILVCRVPLKEQAERVWPRGKVQEVTPIQEKTVFDSIAWLTERVKTFSTFASYRPVSFAAFERCDRCAPKRPEIKWIKKKNKWLGIEDSLEAGPFEQALKHRPSPFVTQIMLSDDKEGLLRIGLNVATLVHRAFGQLPPAKGVTGWKAEWRLVTGYTAPPTVEWPVFEVRSNRRDEEARQPPHFTGPLKLRREQLRSLQWMVAQESDAAPPFVEEEVAEALLPYLGWRAEGRVTREVPIKGGVLADDVGYGKTACTIALISARHHLPSHPSSLLEDGMLKTNATLVIVPAHLTGQWKSEIDRFTERKFRTVVVSTQAQMNAVTVEDIQKADVVVVAASLFNSNAYLGQLAWFSKSKMPPGSNGRQYRCWLEEAVRALPGCVVGGGGGEGVFQAYRDELKRQLEEEAQVAQSKRLKGKAFSAALEAKKAGTTKPAAKGKKRKHANSDDEDDEMPEVEKEVVKDVWDLSSKVEKLGIGKLRAPNLALFAWNRLVVDEYTYDTPVRIRTAIQTITATNKWILSGTPPLEDFADVQTIASFLGVHLGIDDEGGIKVNGRKKLDSNRTEAEKFQAMSESHSPEWHKRRFAVAQRFLDQFMRKNVPEIDEIPQSDFYTLLPLPPAERAVYLELEHHLEALEMTTRRKGKKGTDSDRDKRLNDSMEKSSSGQEALIKRCSFFDLGRRGSDGLYHPDEACQNILQIRKLQLEQCKWEIRQALKAQEKAVAALGARRQKEFYYKGYCEHVKNTGVGDGQASKYMRELIDLAKRFPDSVEEKPMWDRSGEGKEEGGESDGFFDDDEEDGPRKKRKTAAKKGGKKEKAPAKAKAVKGKKAADEEEDVDLGGGKSQPKTESVDEDIWAIREKTHAIKRLDKELVGRTRSLRFFENVWSLQKDLSHLNPGAKQSDYTCVACHASLAPKEVALLSTCGHTGHYDCLLAGAEKERCLEPACTCTARTTAIVRASELVDAKSHSAFKPSETRYGTKMSTLVDLINSTAKDEKVLVFVQFQDLMDNVRRALLEAGIPTLVIEGNASSRSSVLQRFQTEGGDNKVLLLNVGDESASGANLTIANHCVFIAPLWTEGSKAEYRAVETQAVGRIRRYGQGRRVNVYRLWTGGTVDEWLFGEMVGGGMPGEELVL</sequence>
<dbReference type="InterPro" id="IPR027417">
    <property type="entry name" value="P-loop_NTPase"/>
</dbReference>
<keyword evidence="1" id="KW-0489">Methyltransferase</keyword>
<dbReference type="STRING" id="1160509.A0A3N4HM25"/>
<feature type="region of interest" description="Disordered" evidence="6">
    <location>
        <begin position="106"/>
        <end position="218"/>
    </location>
</feature>
<dbReference type="Pfam" id="PF00271">
    <property type="entry name" value="Helicase_C"/>
    <property type="match status" value="1"/>
</dbReference>
<feature type="region of interest" description="Disordered" evidence="6">
    <location>
        <begin position="1752"/>
        <end position="1778"/>
    </location>
</feature>
<dbReference type="PROSITE" id="PS51194">
    <property type="entry name" value="HELICASE_CTER"/>
    <property type="match status" value="1"/>
</dbReference>
<feature type="compositionally biased region" description="Basic residues" evidence="6">
    <location>
        <begin position="1917"/>
        <end position="1929"/>
    </location>
</feature>
<feature type="region of interest" description="Disordered" evidence="6">
    <location>
        <begin position="1885"/>
        <end position="1965"/>
    </location>
</feature>
<dbReference type="InterPro" id="IPR049730">
    <property type="entry name" value="SNF2/RAD54-like_C"/>
</dbReference>
<keyword evidence="5" id="KW-0067">ATP-binding</keyword>
<accession>A0A3N4HM25</accession>
<feature type="domain" description="Helicase C-terminal" evidence="7">
    <location>
        <begin position="2099"/>
        <end position="2250"/>
    </location>
</feature>
<evidence type="ECO:0000256" key="5">
    <source>
        <dbReference type="ARBA" id="ARBA00022840"/>
    </source>
</evidence>
<dbReference type="Pfam" id="PF00176">
    <property type="entry name" value="SNF2-rel_dom"/>
    <property type="match status" value="1"/>
</dbReference>
<protein>
    <recommendedName>
        <fullName evidence="7">Helicase C-terminal domain-containing protein</fullName>
    </recommendedName>
</protein>
<dbReference type="GO" id="GO:0016787">
    <property type="term" value="F:hydrolase activity"/>
    <property type="evidence" value="ECO:0007669"/>
    <property type="project" value="UniProtKB-KW"/>
</dbReference>
<dbReference type="GO" id="GO:0032259">
    <property type="term" value="P:methylation"/>
    <property type="evidence" value="ECO:0007669"/>
    <property type="project" value="UniProtKB-KW"/>
</dbReference>
<name>A0A3N4HM25_ASCIM</name>
<feature type="compositionally biased region" description="Acidic residues" evidence="6">
    <location>
        <begin position="1902"/>
        <end position="1914"/>
    </location>
</feature>
<dbReference type="InterPro" id="IPR038718">
    <property type="entry name" value="SNF2-like_sf"/>
</dbReference>
<dbReference type="CDD" id="cd16448">
    <property type="entry name" value="RING-H2"/>
    <property type="match status" value="1"/>
</dbReference>
<dbReference type="GO" id="GO:0005524">
    <property type="term" value="F:ATP binding"/>
    <property type="evidence" value="ECO:0007669"/>
    <property type="project" value="UniProtKB-KW"/>
</dbReference>
<keyword evidence="4" id="KW-0378">Hydrolase</keyword>
<dbReference type="InterPro" id="IPR000330">
    <property type="entry name" value="SNF2_N"/>
</dbReference>
<evidence type="ECO:0000313" key="8">
    <source>
        <dbReference type="EMBL" id="RPA73956.1"/>
    </source>
</evidence>
<feature type="compositionally biased region" description="Basic and acidic residues" evidence="6">
    <location>
        <begin position="1760"/>
        <end position="1775"/>
    </location>
</feature>
<dbReference type="InterPro" id="IPR001525">
    <property type="entry name" value="C5_MeTfrase"/>
</dbReference>
<dbReference type="Gene3D" id="3.40.50.300">
    <property type="entry name" value="P-loop containing nucleotide triphosphate hydrolases"/>
    <property type="match status" value="1"/>
</dbReference>
<evidence type="ECO:0000256" key="4">
    <source>
        <dbReference type="ARBA" id="ARBA00022801"/>
    </source>
</evidence>
<dbReference type="SUPFAM" id="SSF53335">
    <property type="entry name" value="S-adenosyl-L-methionine-dependent methyltransferases"/>
    <property type="match status" value="1"/>
</dbReference>
<dbReference type="SMART" id="SM00487">
    <property type="entry name" value="DEXDc"/>
    <property type="match status" value="1"/>
</dbReference>
<feature type="region of interest" description="Disordered" evidence="6">
    <location>
        <begin position="1"/>
        <end position="65"/>
    </location>
</feature>
<feature type="compositionally biased region" description="Acidic residues" evidence="6">
    <location>
        <begin position="36"/>
        <end position="45"/>
    </location>
</feature>
<feature type="compositionally biased region" description="Polar residues" evidence="6">
    <location>
        <begin position="125"/>
        <end position="140"/>
    </location>
</feature>
<evidence type="ECO:0000256" key="1">
    <source>
        <dbReference type="ARBA" id="ARBA00022603"/>
    </source>
</evidence>
<dbReference type="SUPFAM" id="SSF52540">
    <property type="entry name" value="P-loop containing nucleoside triphosphate hydrolases"/>
    <property type="match status" value="2"/>
</dbReference>
<evidence type="ECO:0000256" key="3">
    <source>
        <dbReference type="ARBA" id="ARBA00022741"/>
    </source>
</evidence>